<evidence type="ECO:0000256" key="8">
    <source>
        <dbReference type="ARBA" id="ARBA00023136"/>
    </source>
</evidence>
<evidence type="ECO:0000256" key="2">
    <source>
        <dbReference type="ARBA" id="ARBA00005928"/>
    </source>
</evidence>
<keyword evidence="4 10" id="KW-0812">Transmembrane</keyword>
<organism evidence="13 14">
    <name type="scientific">Cryptolaemus montrouzieri</name>
    <dbReference type="NCBI Taxonomy" id="559131"/>
    <lineage>
        <taxon>Eukaryota</taxon>
        <taxon>Metazoa</taxon>
        <taxon>Ecdysozoa</taxon>
        <taxon>Arthropoda</taxon>
        <taxon>Hexapoda</taxon>
        <taxon>Insecta</taxon>
        <taxon>Pterygota</taxon>
        <taxon>Neoptera</taxon>
        <taxon>Endopterygota</taxon>
        <taxon>Coleoptera</taxon>
        <taxon>Polyphaga</taxon>
        <taxon>Cucujiformia</taxon>
        <taxon>Coccinelloidea</taxon>
        <taxon>Coccinellidae</taxon>
        <taxon>Scymninae</taxon>
        <taxon>Scymnini</taxon>
        <taxon>Cryptolaemus</taxon>
    </lineage>
</organism>
<dbReference type="PANTHER" id="PTHR11011">
    <property type="entry name" value="MALE STERILITY PROTEIN 2-RELATED"/>
    <property type="match status" value="1"/>
</dbReference>
<evidence type="ECO:0000313" key="14">
    <source>
        <dbReference type="Proteomes" id="UP001516400"/>
    </source>
</evidence>
<evidence type="ECO:0000256" key="5">
    <source>
        <dbReference type="ARBA" id="ARBA00022857"/>
    </source>
</evidence>
<dbReference type="GO" id="GO:0102965">
    <property type="term" value="F:alcohol-forming long-chain fatty acyl-CoA reductase activity"/>
    <property type="evidence" value="ECO:0007669"/>
    <property type="project" value="UniProtKB-EC"/>
</dbReference>
<dbReference type="InterPro" id="IPR036291">
    <property type="entry name" value="NAD(P)-bd_dom_sf"/>
</dbReference>
<accession>A0ABD2MZ41</accession>
<reference evidence="13 14" key="1">
    <citation type="journal article" date="2021" name="BMC Biol.">
        <title>Horizontally acquired antibacterial genes associated with adaptive radiation of ladybird beetles.</title>
        <authorList>
            <person name="Li H.S."/>
            <person name="Tang X.F."/>
            <person name="Huang Y.H."/>
            <person name="Xu Z.Y."/>
            <person name="Chen M.L."/>
            <person name="Du X.Y."/>
            <person name="Qiu B.Y."/>
            <person name="Chen P.T."/>
            <person name="Zhang W."/>
            <person name="Slipinski A."/>
            <person name="Escalona H.E."/>
            <person name="Waterhouse R.M."/>
            <person name="Zwick A."/>
            <person name="Pang H."/>
        </authorList>
    </citation>
    <scope>NUCLEOTIDE SEQUENCE [LARGE SCALE GENOMIC DNA]</scope>
    <source>
        <strain evidence="13">SYSU2018</strain>
    </source>
</reference>
<dbReference type="InterPro" id="IPR013120">
    <property type="entry name" value="FAR_NAD-bd"/>
</dbReference>
<dbReference type="InterPro" id="IPR033640">
    <property type="entry name" value="FAR_C"/>
</dbReference>
<dbReference type="FunFam" id="3.40.50.720:FF:000143">
    <property type="entry name" value="Fatty acyl-CoA reductase"/>
    <property type="match status" value="1"/>
</dbReference>
<evidence type="ECO:0000259" key="11">
    <source>
        <dbReference type="Pfam" id="PF03015"/>
    </source>
</evidence>
<feature type="domain" description="Thioester reductase (TE)" evidence="12">
    <location>
        <begin position="40"/>
        <end position="309"/>
    </location>
</feature>
<evidence type="ECO:0000256" key="10">
    <source>
        <dbReference type="RuleBase" id="RU363097"/>
    </source>
</evidence>
<comment type="function">
    <text evidence="10">Catalyzes the reduction of fatty acyl-CoA to fatty alcohols.</text>
</comment>
<dbReference type="SUPFAM" id="SSF51735">
    <property type="entry name" value="NAD(P)-binding Rossmann-fold domains"/>
    <property type="match status" value="1"/>
</dbReference>
<name>A0ABD2MZ41_9CUCU</name>
<dbReference type="Gene3D" id="3.40.50.720">
    <property type="entry name" value="NAD(P)-binding Rossmann-like Domain"/>
    <property type="match status" value="1"/>
</dbReference>
<dbReference type="CDD" id="cd05236">
    <property type="entry name" value="FAR-N_SDR_e"/>
    <property type="match status" value="1"/>
</dbReference>
<keyword evidence="6 10" id="KW-1133">Transmembrane helix</keyword>
<feature type="domain" description="Fatty acyl-CoA reductase C-terminal" evidence="11">
    <location>
        <begin position="399"/>
        <end position="491"/>
    </location>
</feature>
<proteinExistence type="inferred from homology"/>
<keyword evidence="3 10" id="KW-0444">Lipid biosynthesis</keyword>
<dbReference type="Pfam" id="PF07993">
    <property type="entry name" value="NAD_binding_4"/>
    <property type="match status" value="1"/>
</dbReference>
<evidence type="ECO:0000313" key="13">
    <source>
        <dbReference type="EMBL" id="KAL3271475.1"/>
    </source>
</evidence>
<dbReference type="GO" id="GO:0016020">
    <property type="term" value="C:membrane"/>
    <property type="evidence" value="ECO:0007669"/>
    <property type="project" value="UniProtKB-SubCell"/>
</dbReference>
<comment type="similarity">
    <text evidence="2 10">Belongs to the fatty acyl-CoA reductase family.</text>
</comment>
<sequence length="533" mass="60954">MSMEGIYPVREGGDIFASDMVNVEAASEIVDIYEDATILITGSTGYLGKMFLEKLLRACPKVKKIYLLLRPKKGKEIAKRFEEIFEGPSMVPLKIANPKYLEKVAIINGDCSLPEVGIEDQDKQKIIEEVNFVIHCAATVRFDEKLKIAARINVRAVSDLLKIARQMKHLKGFLHVSTAYSNCHVKTIDESFYKPGISANHLLEIVEMLDEEILENVTPGLLGKWPNSYVFTKCVAEDLIKHESRNLPVAVLRPSIVIASVSEPVAGWIDNFYGATGVFLGAAIGLLRSLNGDKKNVAEMIPADYVINAGLAALWETACNKALNDNVESNEAEAENGNKNDEIPIYNVVSSPESPITWDLFTKLGETHAPKIPSDFQVWHYCFALRPNRIHHLIAVFLLHTVPAYLVDFLCYCVGKKPMMVKGYEKINKFMEVVGYFALREWKFYNKNVQKLWQKMSQEDRRLFQFSMNNFDWDNYFHYYSRGMRVYLLKDPLDTIPKGRIKYWKLFFGHYTLIAILLFLFYKFLSVLWSFLF</sequence>
<dbReference type="PANTHER" id="PTHR11011:SF60">
    <property type="entry name" value="FATTY ACYL-COA REDUCTASE-RELATED"/>
    <property type="match status" value="1"/>
</dbReference>
<comment type="subcellular location">
    <subcellularLocation>
        <location evidence="1">Membrane</location>
        <topology evidence="1">Multi-pass membrane protein</topology>
    </subcellularLocation>
</comment>
<evidence type="ECO:0000256" key="4">
    <source>
        <dbReference type="ARBA" id="ARBA00022692"/>
    </source>
</evidence>
<dbReference type="AlphaFoldDB" id="A0ABD2MZ41"/>
<dbReference type="InterPro" id="IPR026055">
    <property type="entry name" value="FAR"/>
</dbReference>
<evidence type="ECO:0000256" key="1">
    <source>
        <dbReference type="ARBA" id="ARBA00004141"/>
    </source>
</evidence>
<keyword evidence="10" id="KW-0560">Oxidoreductase</keyword>
<comment type="caution">
    <text evidence="13">The sequence shown here is derived from an EMBL/GenBank/DDBJ whole genome shotgun (WGS) entry which is preliminary data.</text>
</comment>
<gene>
    <name evidence="13" type="ORF">HHI36_021960</name>
</gene>
<feature type="transmembrane region" description="Helical" evidence="10">
    <location>
        <begin position="508"/>
        <end position="532"/>
    </location>
</feature>
<dbReference type="EC" id="1.2.1.84" evidence="10"/>
<dbReference type="EMBL" id="JABFTP020000042">
    <property type="protein sequence ID" value="KAL3271475.1"/>
    <property type="molecule type" value="Genomic_DNA"/>
</dbReference>
<keyword evidence="8 10" id="KW-0472">Membrane</keyword>
<keyword evidence="5 10" id="KW-0521">NADP</keyword>
<comment type="catalytic activity">
    <reaction evidence="9 10">
        <text>a long-chain fatty acyl-CoA + 2 NADPH + 2 H(+) = a long-chain primary fatty alcohol + 2 NADP(+) + CoA</text>
        <dbReference type="Rhea" id="RHEA:52716"/>
        <dbReference type="ChEBI" id="CHEBI:15378"/>
        <dbReference type="ChEBI" id="CHEBI:57287"/>
        <dbReference type="ChEBI" id="CHEBI:57783"/>
        <dbReference type="ChEBI" id="CHEBI:58349"/>
        <dbReference type="ChEBI" id="CHEBI:77396"/>
        <dbReference type="ChEBI" id="CHEBI:83139"/>
        <dbReference type="EC" id="1.2.1.84"/>
    </reaction>
</comment>
<evidence type="ECO:0000259" key="12">
    <source>
        <dbReference type="Pfam" id="PF07993"/>
    </source>
</evidence>
<evidence type="ECO:0000256" key="6">
    <source>
        <dbReference type="ARBA" id="ARBA00022989"/>
    </source>
</evidence>
<dbReference type="Pfam" id="PF03015">
    <property type="entry name" value="Sterile"/>
    <property type="match status" value="1"/>
</dbReference>
<protein>
    <recommendedName>
        <fullName evidence="10">Fatty acyl-CoA reductase</fullName>
        <ecNumber evidence="10">1.2.1.84</ecNumber>
    </recommendedName>
</protein>
<evidence type="ECO:0000256" key="3">
    <source>
        <dbReference type="ARBA" id="ARBA00022516"/>
    </source>
</evidence>
<dbReference type="CDD" id="cd09071">
    <property type="entry name" value="FAR_C"/>
    <property type="match status" value="1"/>
</dbReference>
<dbReference type="Proteomes" id="UP001516400">
    <property type="component" value="Unassembled WGS sequence"/>
</dbReference>
<evidence type="ECO:0000256" key="9">
    <source>
        <dbReference type="ARBA" id="ARBA00052530"/>
    </source>
</evidence>
<evidence type="ECO:0000256" key="7">
    <source>
        <dbReference type="ARBA" id="ARBA00023098"/>
    </source>
</evidence>
<dbReference type="GO" id="GO:1901568">
    <property type="term" value="P:fatty acid derivative metabolic process"/>
    <property type="evidence" value="ECO:0007669"/>
    <property type="project" value="UniProtKB-ARBA"/>
</dbReference>
<keyword evidence="14" id="KW-1185">Reference proteome</keyword>
<feature type="transmembrane region" description="Helical" evidence="10">
    <location>
        <begin position="390"/>
        <end position="414"/>
    </location>
</feature>
<keyword evidence="7 10" id="KW-0443">Lipid metabolism</keyword>